<keyword evidence="6" id="KW-0206">Cytoskeleton</keyword>
<dbReference type="PANTHER" id="PTHR13924">
    <property type="entry name" value="TRANSFORMING ACIDIC COILED-COIL CONTAINING PROTEIN 1/2"/>
    <property type="match status" value="1"/>
</dbReference>
<evidence type="ECO:0000256" key="1">
    <source>
        <dbReference type="ARBA" id="ARBA00004245"/>
    </source>
</evidence>
<dbReference type="InterPro" id="IPR007707">
    <property type="entry name" value="TACC_C"/>
</dbReference>
<proteinExistence type="inferred from homology"/>
<dbReference type="InterPro" id="IPR039915">
    <property type="entry name" value="TACC"/>
</dbReference>
<protein>
    <recommendedName>
        <fullName evidence="9">Transforming acidic coiled-coil-containing protein C-terminal domain-containing protein</fullName>
    </recommendedName>
</protein>
<evidence type="ECO:0000256" key="2">
    <source>
        <dbReference type="ARBA" id="ARBA00009423"/>
    </source>
</evidence>
<keyword evidence="4" id="KW-0597">Phosphoprotein</keyword>
<evidence type="ECO:0000313" key="11">
    <source>
        <dbReference type="Proteomes" id="UP000267029"/>
    </source>
</evidence>
<name>A0A0R3U2T6_MESCO</name>
<feature type="domain" description="Transforming acidic coiled-coil-containing protein C-terminal" evidence="9">
    <location>
        <begin position="194"/>
        <end position="383"/>
    </location>
</feature>
<evidence type="ECO:0000259" key="9">
    <source>
        <dbReference type="Pfam" id="PF05010"/>
    </source>
</evidence>
<evidence type="ECO:0000256" key="3">
    <source>
        <dbReference type="ARBA" id="ARBA00022490"/>
    </source>
</evidence>
<dbReference type="AlphaFoldDB" id="A0A0R3U2T6"/>
<keyword evidence="5 7" id="KW-0175">Coiled coil</keyword>
<evidence type="ECO:0000256" key="8">
    <source>
        <dbReference type="SAM" id="MobiDB-lite"/>
    </source>
</evidence>
<dbReference type="GO" id="GO:0005737">
    <property type="term" value="C:cytoplasm"/>
    <property type="evidence" value="ECO:0007669"/>
    <property type="project" value="TreeGrafter"/>
</dbReference>
<dbReference type="Pfam" id="PF05010">
    <property type="entry name" value="TACC_C"/>
    <property type="match status" value="1"/>
</dbReference>
<evidence type="ECO:0000313" key="10">
    <source>
        <dbReference type="EMBL" id="VDD74810.1"/>
    </source>
</evidence>
<feature type="coiled-coil region" evidence="7">
    <location>
        <begin position="278"/>
        <end position="355"/>
    </location>
</feature>
<organism evidence="10 11">
    <name type="scientific">Mesocestoides corti</name>
    <name type="common">Flatworm</name>
    <dbReference type="NCBI Taxonomy" id="53468"/>
    <lineage>
        <taxon>Eukaryota</taxon>
        <taxon>Metazoa</taxon>
        <taxon>Spiralia</taxon>
        <taxon>Lophotrochozoa</taxon>
        <taxon>Platyhelminthes</taxon>
        <taxon>Cestoda</taxon>
        <taxon>Eucestoda</taxon>
        <taxon>Cyclophyllidea</taxon>
        <taxon>Mesocestoididae</taxon>
        <taxon>Mesocestoides</taxon>
    </lineage>
</organism>
<evidence type="ECO:0000256" key="5">
    <source>
        <dbReference type="ARBA" id="ARBA00023054"/>
    </source>
</evidence>
<evidence type="ECO:0000256" key="4">
    <source>
        <dbReference type="ARBA" id="ARBA00022553"/>
    </source>
</evidence>
<feature type="coiled-coil region" evidence="7">
    <location>
        <begin position="211"/>
        <end position="245"/>
    </location>
</feature>
<dbReference type="Proteomes" id="UP000267029">
    <property type="component" value="Unassembled WGS sequence"/>
</dbReference>
<dbReference type="Gene3D" id="1.20.5.1700">
    <property type="match status" value="1"/>
</dbReference>
<dbReference type="EMBL" id="UXSR01000081">
    <property type="protein sequence ID" value="VDD74810.1"/>
    <property type="molecule type" value="Genomic_DNA"/>
</dbReference>
<dbReference type="OrthoDB" id="10255048at2759"/>
<feature type="region of interest" description="Disordered" evidence="8">
    <location>
        <begin position="1"/>
        <end position="188"/>
    </location>
</feature>
<reference evidence="10 11" key="1">
    <citation type="submission" date="2018-10" db="EMBL/GenBank/DDBJ databases">
        <authorList>
            <consortium name="Pathogen Informatics"/>
        </authorList>
    </citation>
    <scope>NUCLEOTIDE SEQUENCE [LARGE SCALE GENOMIC DNA]</scope>
</reference>
<accession>A0A0R3U2T6</accession>
<gene>
    <name evidence="10" type="ORF">MCOS_LOCUS813</name>
</gene>
<dbReference type="PANTHER" id="PTHR13924:SF10">
    <property type="entry name" value="TRANSFORMING ACIDIC COILED-COIL PROTEIN, ISOFORM K"/>
    <property type="match status" value="1"/>
</dbReference>
<dbReference type="GO" id="GO:0005856">
    <property type="term" value="C:cytoskeleton"/>
    <property type="evidence" value="ECO:0007669"/>
    <property type="project" value="UniProtKB-SubCell"/>
</dbReference>
<sequence length="391" mass="42687">MGDGGFSNINWDEIDENTNPFGLGAAFGGTKLASSPPANSGLPDFSNDKSADRTLPTSSTVPAPEANNSGTLELSSPIRAAVEPVELSKDFSADGTTEARSVRLKTKGPRPVPPPRTVPAANSGCTGNEPVLGGSGMGLKPENFASDGEPADPHFTQAGSSRRLSNSSAATFDLASGNRSPLPEAEPGVSLSVDDELVSLRADKEHLTTIVTDMQRCIAEYERSLRQLAEEKARAEEAAKESVVDIISERDQAIEEISTIEKAFGDLHRRFEKSKQIIEGFKANEEALKKTAEEYQNQLKRQEQKYQALKLHAEQQLMKVAEETERAKRSNEDELTGLRATIKRSELRIRSLESQLEQKVTVMPLFSLLIRENTELTKICDELLSKYGDKL</sequence>
<dbReference type="GO" id="GO:0007097">
    <property type="term" value="P:nuclear migration"/>
    <property type="evidence" value="ECO:0007669"/>
    <property type="project" value="TreeGrafter"/>
</dbReference>
<feature type="compositionally biased region" description="Polar residues" evidence="8">
    <location>
        <begin position="157"/>
        <end position="170"/>
    </location>
</feature>
<keyword evidence="3" id="KW-0963">Cytoplasm</keyword>
<dbReference type="GO" id="GO:0007052">
    <property type="term" value="P:mitotic spindle organization"/>
    <property type="evidence" value="ECO:0007669"/>
    <property type="project" value="InterPro"/>
</dbReference>
<dbReference type="STRING" id="53468.A0A0R3U2T6"/>
<keyword evidence="11" id="KW-1185">Reference proteome</keyword>
<evidence type="ECO:0000256" key="7">
    <source>
        <dbReference type="SAM" id="Coils"/>
    </source>
</evidence>
<feature type="compositionally biased region" description="Polar residues" evidence="8">
    <location>
        <begin position="55"/>
        <end position="74"/>
    </location>
</feature>
<evidence type="ECO:0000256" key="6">
    <source>
        <dbReference type="ARBA" id="ARBA00023212"/>
    </source>
</evidence>
<comment type="subcellular location">
    <subcellularLocation>
        <location evidence="1">Cytoplasm</location>
        <location evidence="1">Cytoskeleton</location>
    </subcellularLocation>
</comment>
<comment type="similarity">
    <text evidence="2">Belongs to the TACC family.</text>
</comment>